<organism evidence="5 6">
    <name type="scientific">Floridaenema fluviatile BLCC-F154</name>
    <dbReference type="NCBI Taxonomy" id="3153640"/>
    <lineage>
        <taxon>Bacteria</taxon>
        <taxon>Bacillati</taxon>
        <taxon>Cyanobacteriota</taxon>
        <taxon>Cyanophyceae</taxon>
        <taxon>Oscillatoriophycideae</taxon>
        <taxon>Aerosakkonematales</taxon>
        <taxon>Aerosakkonemataceae</taxon>
        <taxon>Floridanema</taxon>
        <taxon>Floridanema fluviatile</taxon>
    </lineage>
</organism>
<keyword evidence="3" id="KW-0472">Membrane</keyword>
<keyword evidence="6" id="KW-1185">Reference proteome</keyword>
<keyword evidence="5" id="KW-0723">Serine/threonine-protein kinase</keyword>
<dbReference type="PROSITE" id="PS50011">
    <property type="entry name" value="PROTEIN_KINASE_DOM"/>
    <property type="match status" value="1"/>
</dbReference>
<dbReference type="SUPFAM" id="SSF56112">
    <property type="entry name" value="Protein kinase-like (PK-like)"/>
    <property type="match status" value="1"/>
</dbReference>
<dbReference type="Gene3D" id="3.30.200.20">
    <property type="entry name" value="Phosphorylase Kinase, domain 1"/>
    <property type="match status" value="1"/>
</dbReference>
<dbReference type="Proteomes" id="UP001576776">
    <property type="component" value="Unassembled WGS sequence"/>
</dbReference>
<accession>A0ABV4YK37</accession>
<dbReference type="SMART" id="SM00220">
    <property type="entry name" value="S_TKc"/>
    <property type="match status" value="1"/>
</dbReference>
<keyword evidence="2" id="KW-0067">ATP-binding</keyword>
<feature type="domain" description="Protein kinase" evidence="4">
    <location>
        <begin position="12"/>
        <end position="268"/>
    </location>
</feature>
<dbReference type="PROSITE" id="PS00108">
    <property type="entry name" value="PROTEIN_KINASE_ST"/>
    <property type="match status" value="1"/>
</dbReference>
<keyword evidence="1" id="KW-0547">Nucleotide-binding</keyword>
<reference evidence="5 6" key="1">
    <citation type="submission" date="2024-09" db="EMBL/GenBank/DDBJ databases">
        <title>Floridaenema gen nov. (Aerosakkonemataceae, Aerosakkonematales ord. nov., Cyanobacteria) from benthic tropical and subtropical fresh waters, with the description of four new species.</title>
        <authorList>
            <person name="Moretto J.A."/>
            <person name="Berthold D.E."/>
            <person name="Lefler F.W."/>
            <person name="Huang I.-S."/>
            <person name="Laughinghouse H. IV."/>
        </authorList>
    </citation>
    <scope>NUCLEOTIDE SEQUENCE [LARGE SCALE GENOMIC DNA]</scope>
    <source>
        <strain evidence="5 6">BLCC-F154</strain>
    </source>
</reference>
<evidence type="ECO:0000256" key="2">
    <source>
        <dbReference type="ARBA" id="ARBA00022840"/>
    </source>
</evidence>
<dbReference type="CDD" id="cd14014">
    <property type="entry name" value="STKc_PknB_like"/>
    <property type="match status" value="1"/>
</dbReference>
<proteinExistence type="predicted"/>
<dbReference type="InterPro" id="IPR008271">
    <property type="entry name" value="Ser/Thr_kinase_AS"/>
</dbReference>
<dbReference type="InterPro" id="IPR000719">
    <property type="entry name" value="Prot_kinase_dom"/>
</dbReference>
<name>A0ABV4YK37_9CYAN</name>
<dbReference type="GO" id="GO:0004674">
    <property type="term" value="F:protein serine/threonine kinase activity"/>
    <property type="evidence" value="ECO:0007669"/>
    <property type="project" value="UniProtKB-KW"/>
</dbReference>
<dbReference type="EMBL" id="JBHFNS010000089">
    <property type="protein sequence ID" value="MFB2938458.1"/>
    <property type="molecule type" value="Genomic_DNA"/>
</dbReference>
<dbReference type="RefSeq" id="WP_413259940.1">
    <property type="nucleotide sequence ID" value="NZ_JBHFNS010000089.1"/>
</dbReference>
<comment type="caution">
    <text evidence="5">The sequence shown here is derived from an EMBL/GenBank/DDBJ whole genome shotgun (WGS) entry which is preliminary data.</text>
</comment>
<evidence type="ECO:0000259" key="4">
    <source>
        <dbReference type="PROSITE" id="PS50011"/>
    </source>
</evidence>
<dbReference type="PANTHER" id="PTHR24363">
    <property type="entry name" value="SERINE/THREONINE PROTEIN KINASE"/>
    <property type="match status" value="1"/>
</dbReference>
<feature type="transmembrane region" description="Helical" evidence="3">
    <location>
        <begin position="363"/>
        <end position="387"/>
    </location>
</feature>
<dbReference type="PANTHER" id="PTHR24363:SF7">
    <property type="entry name" value="SERINE_THREONINE-PROTEIN KINASE-LIKE PROTEIN E"/>
    <property type="match status" value="1"/>
</dbReference>
<protein>
    <submittedName>
        <fullName evidence="5">Serine/threonine protein kinase</fullName>
    </submittedName>
</protein>
<keyword evidence="3" id="KW-0812">Transmembrane</keyword>
<keyword evidence="5" id="KW-0808">Transferase</keyword>
<sequence length="476" mass="54145">MIAPEVVLVDRYQLTQRLGNKGGRQTWLARDLLTQQKVVVKLLCFYPDFEWVDLKLFEREAEILRSLNHPRIPRYLDYLDLDLPDCRGFALIQTYIAAQSLEQYLAAGRLFSETELQQIAASILQILVDLHRYHPPIVHRDIKPSNILLGDRSGNHPGQVYLVDFGAVKGAGQPDGSITIAGTYGYMPPEQLHGQATPASDLYSLGMTLIRVLTGTLPETLLFEDKDTLDLPPGMQINSVLLSWLKWMTRVNPSRRPQSAKVALQALNAVKSTSLNRATEWQWQDDRWIPISQSGKIKPTKTKPKSGRVRLYRSEDTIAIDIPPNWLAIVGVLICTMPTVLVWNKLLWPSFIREIAEGNMATALVMLPFILIALFMNCGMFILFLCMSSRIRLYIDRDRLTETTNTFGFRSSSSLLRTALTKLYFYEDSESAFLSLSDEYSQQKYTLSHSLSQKELRWLAQELSDFLGIPITKSEK</sequence>
<evidence type="ECO:0000313" key="6">
    <source>
        <dbReference type="Proteomes" id="UP001576776"/>
    </source>
</evidence>
<feature type="transmembrane region" description="Helical" evidence="3">
    <location>
        <begin position="326"/>
        <end position="343"/>
    </location>
</feature>
<evidence type="ECO:0000313" key="5">
    <source>
        <dbReference type="EMBL" id="MFB2938458.1"/>
    </source>
</evidence>
<dbReference type="Gene3D" id="1.10.510.10">
    <property type="entry name" value="Transferase(Phosphotransferase) domain 1"/>
    <property type="match status" value="1"/>
</dbReference>
<evidence type="ECO:0000256" key="3">
    <source>
        <dbReference type="SAM" id="Phobius"/>
    </source>
</evidence>
<keyword evidence="5" id="KW-0418">Kinase</keyword>
<keyword evidence="3" id="KW-1133">Transmembrane helix</keyword>
<evidence type="ECO:0000256" key="1">
    <source>
        <dbReference type="ARBA" id="ARBA00022741"/>
    </source>
</evidence>
<dbReference type="Pfam" id="PF00069">
    <property type="entry name" value="Pkinase"/>
    <property type="match status" value="1"/>
</dbReference>
<gene>
    <name evidence="5" type="ORF">ACE1B6_24690</name>
</gene>
<dbReference type="InterPro" id="IPR011009">
    <property type="entry name" value="Kinase-like_dom_sf"/>
</dbReference>